<dbReference type="InterPro" id="IPR011990">
    <property type="entry name" value="TPR-like_helical_dom_sf"/>
</dbReference>
<feature type="transmembrane region" description="Helical" evidence="6">
    <location>
        <begin position="254"/>
        <end position="277"/>
    </location>
</feature>
<feature type="transmembrane region" description="Helical" evidence="6">
    <location>
        <begin position="520"/>
        <end position="540"/>
    </location>
</feature>
<evidence type="ECO:0000256" key="2">
    <source>
        <dbReference type="ARBA" id="ARBA00022692"/>
    </source>
</evidence>
<dbReference type="Pfam" id="PF07690">
    <property type="entry name" value="MFS_1"/>
    <property type="match status" value="1"/>
</dbReference>
<name>A0A7U2QTC6_ASPFN</name>
<feature type="transmembrane region" description="Helical" evidence="6">
    <location>
        <begin position="283"/>
        <end position="305"/>
    </location>
</feature>
<comment type="subcellular location">
    <subcellularLocation>
        <location evidence="1">Membrane</location>
        <topology evidence="1">Multi-pass membrane protein</topology>
    </subcellularLocation>
</comment>
<feature type="transmembrane region" description="Helical" evidence="6">
    <location>
        <begin position="481"/>
        <end position="499"/>
    </location>
</feature>
<proteinExistence type="predicted"/>
<evidence type="ECO:0000313" key="7">
    <source>
        <dbReference type="EMBL" id="QRD83637.1"/>
    </source>
</evidence>
<gene>
    <name evidence="7" type="ORF">F9C07_2203631</name>
</gene>
<feature type="region of interest" description="Disordered" evidence="5">
    <location>
        <begin position="1"/>
        <end position="43"/>
    </location>
</feature>
<sequence>MANQTNSSVDADVGGQLRSRPVVPTQNHPRNTGGDDPKDPAQLHVHEQTPLLQRTSEEGYDEGLDTSSQDSAALNAGFWRSRTKASVFWLFPFLLLYMLGFGGAAVPKINLMVSLTCRDYLAERASSDPGFTYLPVLLGQDNSQCQIPEVQSLVARFQLYYNLVVGLLSALISPQLGHLSDRYGRTSMIAVSAIGTVLAEIITVIVAANAERVSIYLLLLGATFDGLGGSFTAIMALSTSYASDCTIPGKRSVAFGYLHGAIFTGVAAGPFLVAILMKKTHDIMSVFCSALALHVLFFFVVLLVIPESLSKEQKQRAQEKHQVKLAHQEDVGWLSMTFWNPKKIIAPLAILFPPAGRPSTLFPNHGGASPALRRNIILLSVIDTLHLGMALGMSQIIIIYAGYMFGWGNVESSIFVSIISSVRVLNFFIVLPIITRIFREEPREDLVISGSGALDVVLIRVSILLDMIGFAGFALANHGSLLILSGVVTSLGGMAAPVLQSSLTKHVPRDRIGQILGAKGLLHAIARVIAPSICSFIYSVTVGPIAMITKPAHGTSAVPSRNALRVLRRLALAGSTVGSFCTVAAITYDVHRRVRVAERIIENKRALQTSAPNYDATSAARRLARMMEVAEAGEFTSMDAFKEEDRKSRQAQTLHVEGEEGRRPDEFGSNVGIGSFENSAQVDAFLDAARLNMAGVMNTKQDIGKLPGCCDFLPPEYTRPTENPNRSSPAIGKTGAFANASESMDSTGILPKGPNSIPKQMQDLLDRGRPIDAAQLFLDAHPASLNGLSSDRRELAVQTFFVNCKQGNVFIARSIFERLEEVDKVSPRLWKVLMFALARKGCIESVATIYTRYMHKFQLSPDMVDVVLRCLLESHRLTTAKWFLFRHLQFDRDCGLCGAYLSGLWKKTRSIELLNGQLKKILTTLPRLGKDPSDKLFNPVVKAYVEFGRLADAEALVEDMTTTYELPLRCRTKGLLVYGKALACDWQGVEADLQEMHELNLTSRRRDFTPIFDRIFLEYWVSHSGHEIQDFVTRYVDKLNIVPDRILYKHILEAFVEKGDKHMITEFTRMARERGWKVHVNEQEFLEMLRFRRLALEGAPVGFWQMLQAARVKYGQAAASQQILGYDQRSFPIPEVNTMPFTQSPLPWYQRALQDVTPSKPVDQYQKLHKQMTHYMHVGKMTEALKCFQNAKNARFQFKQLHVELAAIATLLEHGLGEARMLVEAEWRGIRHLIRFFPQFFRQIMEVDSASEGELIKMAVLRFYQLCWSNKRMNVKHHITVATSRRLIVHNKPEVAIDLLAAIYMSRYTRTLPFDGVCMKMFLRAFAAMDNLPGIRWCILSGLARGSALNHDLVVEVSRVMGVLNRKFNPDGLSKREASKRAEQLEYLGHIADMLEKKSGGDPLLWELKSNSNVKRSFRRMLKRPLDERRIYKVSDIPETIERWDEEYELEVLLGRIDINPKSIAARWNERVALGQIRAEDLP</sequence>
<dbReference type="PANTHER" id="PTHR23507">
    <property type="entry name" value="ZGC:174356"/>
    <property type="match status" value="1"/>
</dbReference>
<keyword evidence="3 6" id="KW-1133">Transmembrane helix</keyword>
<feature type="transmembrane region" description="Helical" evidence="6">
    <location>
        <begin position="215"/>
        <end position="242"/>
    </location>
</feature>
<feature type="transmembrane region" description="Helical" evidence="6">
    <location>
        <begin position="189"/>
        <end position="209"/>
    </location>
</feature>
<evidence type="ECO:0000313" key="8">
    <source>
        <dbReference type="Proteomes" id="UP000596276"/>
    </source>
</evidence>
<dbReference type="SUPFAM" id="SSF103473">
    <property type="entry name" value="MFS general substrate transporter"/>
    <property type="match status" value="1"/>
</dbReference>
<reference evidence="8" key="1">
    <citation type="journal article" date="2021" name="G3 (Bethesda)">
        <title>Chromosome assembled and annotated genome sequence of Aspergillus flavus NRRL 3357.</title>
        <authorList>
            <person name="Skerker J.M."/>
            <person name="Pianalto K.M."/>
            <person name="Mondo S.J."/>
            <person name="Yang K."/>
            <person name="Arkin A.P."/>
            <person name="Keller N.P."/>
            <person name="Grigoriev I.V."/>
            <person name="Louise Glass N.L."/>
        </authorList>
    </citation>
    <scope>NUCLEOTIDE SEQUENCE [LARGE SCALE GENOMIC DNA]</scope>
    <source>
        <strain evidence="8">ATCC 200026 / FGSC A1120 / IAM 13836 / NRRL 3357 / JCM 12722 / SRRC 167</strain>
    </source>
</reference>
<keyword evidence="4 6" id="KW-0472">Membrane</keyword>
<feature type="compositionally biased region" description="Basic and acidic residues" evidence="5">
    <location>
        <begin position="656"/>
        <end position="666"/>
    </location>
</feature>
<feature type="transmembrane region" description="Helical" evidence="6">
    <location>
        <begin position="414"/>
        <end position="434"/>
    </location>
</feature>
<accession>A0A7U2QTC6</accession>
<keyword evidence="2 6" id="KW-0812">Transmembrane</keyword>
<dbReference type="VEuPathDB" id="FungiDB:AFLA_005204"/>
<dbReference type="GO" id="GO:0016020">
    <property type="term" value="C:membrane"/>
    <property type="evidence" value="ECO:0007669"/>
    <property type="project" value="UniProtKB-SubCell"/>
</dbReference>
<dbReference type="Proteomes" id="UP000596276">
    <property type="component" value="Chromosome 5"/>
</dbReference>
<dbReference type="GO" id="GO:0022857">
    <property type="term" value="F:transmembrane transporter activity"/>
    <property type="evidence" value="ECO:0007669"/>
    <property type="project" value="InterPro"/>
</dbReference>
<feature type="transmembrane region" description="Helical" evidence="6">
    <location>
        <begin position="87"/>
        <end position="106"/>
    </location>
</feature>
<evidence type="ECO:0008006" key="9">
    <source>
        <dbReference type="Google" id="ProtNLM"/>
    </source>
</evidence>
<dbReference type="PANTHER" id="PTHR23507:SF40">
    <property type="entry name" value="TETRACYCLINE-EFFLUX TRANSPORTER"/>
    <property type="match status" value="1"/>
</dbReference>
<dbReference type="EMBL" id="CP044621">
    <property type="protein sequence ID" value="QRD83637.1"/>
    <property type="molecule type" value="Genomic_DNA"/>
</dbReference>
<dbReference type="InterPro" id="IPR036259">
    <property type="entry name" value="MFS_trans_sf"/>
</dbReference>
<dbReference type="Gene3D" id="1.25.40.10">
    <property type="entry name" value="Tetratricopeptide repeat domain"/>
    <property type="match status" value="1"/>
</dbReference>
<evidence type="ECO:0000256" key="1">
    <source>
        <dbReference type="ARBA" id="ARBA00004141"/>
    </source>
</evidence>
<dbReference type="Gene3D" id="1.20.1250.20">
    <property type="entry name" value="MFS general substrate transporter like domains"/>
    <property type="match status" value="1"/>
</dbReference>
<evidence type="ECO:0000256" key="5">
    <source>
        <dbReference type="SAM" id="MobiDB-lite"/>
    </source>
</evidence>
<keyword evidence="8" id="KW-1185">Reference proteome</keyword>
<protein>
    <recommendedName>
        <fullName evidence="9">Major facilitator superfamily (MFS) profile domain-containing protein</fullName>
    </recommendedName>
</protein>
<evidence type="ECO:0000256" key="6">
    <source>
        <dbReference type="SAM" id="Phobius"/>
    </source>
</evidence>
<feature type="region of interest" description="Disordered" evidence="5">
    <location>
        <begin position="642"/>
        <end position="672"/>
    </location>
</feature>
<organism evidence="7 8">
    <name type="scientific">Aspergillus flavus (strain ATCC 200026 / FGSC A1120 / IAM 13836 / NRRL 3357 / JCM 12722 / SRRC 167)</name>
    <dbReference type="NCBI Taxonomy" id="332952"/>
    <lineage>
        <taxon>Eukaryota</taxon>
        <taxon>Fungi</taxon>
        <taxon>Dikarya</taxon>
        <taxon>Ascomycota</taxon>
        <taxon>Pezizomycotina</taxon>
        <taxon>Eurotiomycetes</taxon>
        <taxon>Eurotiomycetidae</taxon>
        <taxon>Eurotiales</taxon>
        <taxon>Aspergillaceae</taxon>
        <taxon>Aspergillus</taxon>
        <taxon>Aspergillus subgen. Circumdati</taxon>
    </lineage>
</organism>
<dbReference type="VEuPathDB" id="FungiDB:AFLA_005203"/>
<evidence type="ECO:0000256" key="4">
    <source>
        <dbReference type="ARBA" id="ARBA00023136"/>
    </source>
</evidence>
<evidence type="ECO:0000256" key="3">
    <source>
        <dbReference type="ARBA" id="ARBA00022989"/>
    </source>
</evidence>
<dbReference type="InterPro" id="IPR011701">
    <property type="entry name" value="MFS"/>
</dbReference>
<feature type="compositionally biased region" description="Basic and acidic residues" evidence="5">
    <location>
        <begin position="33"/>
        <end position="43"/>
    </location>
</feature>
<feature type="transmembrane region" description="Helical" evidence="6">
    <location>
        <begin position="446"/>
        <end position="475"/>
    </location>
</feature>
<dbReference type="VEuPathDB" id="FungiDB:F9C07_2203631"/>
<feature type="transmembrane region" description="Helical" evidence="6">
    <location>
        <begin position="376"/>
        <end position="402"/>
    </location>
</feature>